<gene>
    <name evidence="2" type="ORF">CDCA_CDCA07G2063</name>
</gene>
<evidence type="ECO:0000313" key="3">
    <source>
        <dbReference type="Proteomes" id="UP001301350"/>
    </source>
</evidence>
<keyword evidence="3" id="KW-1185">Reference proteome</keyword>
<proteinExistence type="predicted"/>
<feature type="region of interest" description="Disordered" evidence="1">
    <location>
        <begin position="261"/>
        <end position="284"/>
    </location>
</feature>
<evidence type="ECO:0000256" key="1">
    <source>
        <dbReference type="SAM" id="MobiDB-lite"/>
    </source>
</evidence>
<reference evidence="2 3" key="1">
    <citation type="submission" date="2022-07" db="EMBL/GenBank/DDBJ databases">
        <title>Genome-wide signatures of adaptation to extreme environments.</title>
        <authorList>
            <person name="Cho C.H."/>
            <person name="Yoon H.S."/>
        </authorList>
    </citation>
    <scope>NUCLEOTIDE SEQUENCE [LARGE SCALE GENOMIC DNA]</scope>
    <source>
        <strain evidence="2 3">DBV 063 E5</strain>
    </source>
</reference>
<feature type="compositionally biased region" description="Polar residues" evidence="1">
    <location>
        <begin position="340"/>
        <end position="358"/>
    </location>
</feature>
<dbReference type="AlphaFoldDB" id="A0AAV9IUR6"/>
<name>A0AAV9IUR6_CYACA</name>
<dbReference type="EMBL" id="JANCYW010000007">
    <property type="protein sequence ID" value="KAK4536038.1"/>
    <property type="molecule type" value="Genomic_DNA"/>
</dbReference>
<dbReference type="Proteomes" id="UP001301350">
    <property type="component" value="Unassembled WGS sequence"/>
</dbReference>
<organism evidence="2 3">
    <name type="scientific">Cyanidium caldarium</name>
    <name type="common">Red alga</name>
    <dbReference type="NCBI Taxonomy" id="2771"/>
    <lineage>
        <taxon>Eukaryota</taxon>
        <taxon>Rhodophyta</taxon>
        <taxon>Bangiophyceae</taxon>
        <taxon>Cyanidiales</taxon>
        <taxon>Cyanidiaceae</taxon>
        <taxon>Cyanidium</taxon>
    </lineage>
</organism>
<protein>
    <submittedName>
        <fullName evidence="2">Uncharacterized protein</fullName>
    </submittedName>
</protein>
<feature type="region of interest" description="Disordered" evidence="1">
    <location>
        <begin position="296"/>
        <end position="371"/>
    </location>
</feature>
<sequence length="392" mass="43473">MRVVNAHLGLLSDAEMCWMIRSAHDEQQRRVDAALEEARVRARVYRELVQADDLPASGKPGAPDASCEPSTGLDSEHCPYSAHHWTRRVQETERRLSQRLPHWRTPDGRLAYPPRACDSEIILLSNFGSGLQFMSAARQQRQHLLALQARLGRYLAASKLSATAVLQICNQRPETPEVLHCCLAIDAHSPHFTEAWTPVEEQDVLAAVAECLPPHTDFTTVDEHGRHEALDPRLSQPLPYASVLGEARTRLDAEMDRLERKYRGIASPPPPTDGRLPPGEQPPDAQEMQLVKEWAAQTSAAERAERATQHGGSGGGVLGEAMTPEVRKRRPRCAPRHRSATSTGHSSPTPTEWPTMSTAFRDPHSAEDEQEWVAEHAPAYRRTAAADDDAEA</sequence>
<comment type="caution">
    <text evidence="2">The sequence shown here is derived from an EMBL/GenBank/DDBJ whole genome shotgun (WGS) entry which is preliminary data.</text>
</comment>
<evidence type="ECO:0000313" key="2">
    <source>
        <dbReference type="EMBL" id="KAK4536038.1"/>
    </source>
</evidence>
<feature type="compositionally biased region" description="Basic residues" evidence="1">
    <location>
        <begin position="327"/>
        <end position="339"/>
    </location>
</feature>
<feature type="region of interest" description="Disordered" evidence="1">
    <location>
        <begin position="53"/>
        <end position="74"/>
    </location>
</feature>
<accession>A0AAV9IUR6</accession>